<accession>A0A5E4DBF6</accession>
<feature type="region of interest" description="Disordered" evidence="1">
    <location>
        <begin position="1"/>
        <end position="33"/>
    </location>
</feature>
<dbReference type="AlphaFoldDB" id="A0A5E4DBF6"/>
<dbReference type="Proteomes" id="UP000335636">
    <property type="component" value="Unassembled WGS sequence"/>
</dbReference>
<organism evidence="2 3">
    <name type="scientific">Marmota monax</name>
    <name type="common">Woodchuck</name>
    <dbReference type="NCBI Taxonomy" id="9995"/>
    <lineage>
        <taxon>Eukaryota</taxon>
        <taxon>Metazoa</taxon>
        <taxon>Chordata</taxon>
        <taxon>Craniata</taxon>
        <taxon>Vertebrata</taxon>
        <taxon>Euteleostomi</taxon>
        <taxon>Mammalia</taxon>
        <taxon>Eutheria</taxon>
        <taxon>Euarchontoglires</taxon>
        <taxon>Glires</taxon>
        <taxon>Rodentia</taxon>
        <taxon>Sciuromorpha</taxon>
        <taxon>Sciuridae</taxon>
        <taxon>Xerinae</taxon>
        <taxon>Marmotini</taxon>
        <taxon>Marmota</taxon>
    </lineage>
</organism>
<dbReference type="EMBL" id="CABDUW010009871">
    <property type="protein sequence ID" value="VTJ91614.1"/>
    <property type="molecule type" value="Genomic_DNA"/>
</dbReference>
<reference evidence="2" key="1">
    <citation type="submission" date="2019-04" db="EMBL/GenBank/DDBJ databases">
        <authorList>
            <person name="Alioto T."/>
            <person name="Alioto T."/>
        </authorList>
    </citation>
    <scope>NUCLEOTIDE SEQUENCE [LARGE SCALE GENOMIC DNA]</scope>
</reference>
<proteinExistence type="predicted"/>
<evidence type="ECO:0000313" key="3">
    <source>
        <dbReference type="Proteomes" id="UP000335636"/>
    </source>
</evidence>
<protein>
    <submittedName>
        <fullName evidence="2">Uncharacterized protein</fullName>
    </submittedName>
</protein>
<feature type="compositionally biased region" description="Basic and acidic residues" evidence="1">
    <location>
        <begin position="9"/>
        <end position="24"/>
    </location>
</feature>
<evidence type="ECO:0000256" key="1">
    <source>
        <dbReference type="SAM" id="MobiDB-lite"/>
    </source>
</evidence>
<name>A0A5E4DBF6_MARMO</name>
<sequence>MNKSLSSIIEDHPEKPTKKDKEPAKVSNPSANPFHMSGDMDFFLFRDQELNKAIL</sequence>
<keyword evidence="3" id="KW-1185">Reference proteome</keyword>
<evidence type="ECO:0000313" key="2">
    <source>
        <dbReference type="EMBL" id="VTJ91614.1"/>
    </source>
</evidence>
<comment type="caution">
    <text evidence="2">The sequence shown here is derived from an EMBL/GenBank/DDBJ whole genome shotgun (WGS) entry which is preliminary data.</text>
</comment>
<feature type="non-terminal residue" evidence="2">
    <location>
        <position position="55"/>
    </location>
</feature>
<gene>
    <name evidence="2" type="ORF">MONAX_5E032605</name>
</gene>